<sequence length="92" mass="9932">MKYLENILEAVGNTPLVRLQKVISPLDNKLLLAKAEFLNPGGSIKDRLAIYMIEKALERGELKEGGTIVEATSGNTGVALAMYGAVRGFKVI</sequence>
<name>A0A7V5LTK4_UNCW3</name>
<dbReference type="InterPro" id="IPR050214">
    <property type="entry name" value="Cys_Synth/Cystath_Beta-Synth"/>
</dbReference>
<dbReference type="AlphaFoldDB" id="A0A7V5LTK4"/>
<evidence type="ECO:0000256" key="2">
    <source>
        <dbReference type="ARBA" id="ARBA00022898"/>
    </source>
</evidence>
<keyword evidence="2" id="KW-0663">Pyridoxal phosphate</keyword>
<protein>
    <submittedName>
        <fullName evidence="4">Pyridoxal-phosphate dependent enzyme</fullName>
    </submittedName>
</protein>
<proteinExistence type="predicted"/>
<accession>A0A7V5LTK4</accession>
<dbReference type="GO" id="GO:0016765">
    <property type="term" value="F:transferase activity, transferring alkyl or aryl (other than methyl) groups"/>
    <property type="evidence" value="ECO:0007669"/>
    <property type="project" value="UniProtKB-ARBA"/>
</dbReference>
<dbReference type="PANTHER" id="PTHR10314">
    <property type="entry name" value="CYSTATHIONINE BETA-SYNTHASE"/>
    <property type="match status" value="1"/>
</dbReference>
<evidence type="ECO:0000313" key="4">
    <source>
        <dbReference type="EMBL" id="HHF52754.1"/>
    </source>
</evidence>
<organism evidence="4">
    <name type="scientific">candidate division WOR-3 bacterium</name>
    <dbReference type="NCBI Taxonomy" id="2052148"/>
    <lineage>
        <taxon>Bacteria</taxon>
        <taxon>Bacteria division WOR-3</taxon>
    </lineage>
</organism>
<dbReference type="Gene3D" id="3.40.50.1100">
    <property type="match status" value="2"/>
</dbReference>
<feature type="non-terminal residue" evidence="4">
    <location>
        <position position="92"/>
    </location>
</feature>
<dbReference type="SUPFAM" id="SSF53686">
    <property type="entry name" value="Tryptophan synthase beta subunit-like PLP-dependent enzymes"/>
    <property type="match status" value="1"/>
</dbReference>
<dbReference type="EMBL" id="DRTX01000007">
    <property type="protein sequence ID" value="HHF52754.1"/>
    <property type="molecule type" value="Genomic_DNA"/>
</dbReference>
<dbReference type="InterPro" id="IPR001216">
    <property type="entry name" value="P-phosphate_BS"/>
</dbReference>
<dbReference type="PROSITE" id="PS00901">
    <property type="entry name" value="CYS_SYNTHASE"/>
    <property type="match status" value="1"/>
</dbReference>
<evidence type="ECO:0000259" key="3">
    <source>
        <dbReference type="Pfam" id="PF00291"/>
    </source>
</evidence>
<dbReference type="Proteomes" id="UP000886050">
    <property type="component" value="Unassembled WGS sequence"/>
</dbReference>
<gene>
    <name evidence="4" type="ORF">ENL43_00125</name>
</gene>
<dbReference type="Pfam" id="PF00291">
    <property type="entry name" value="PALP"/>
    <property type="match status" value="1"/>
</dbReference>
<comment type="caution">
    <text evidence="4">The sequence shown here is derived from an EMBL/GenBank/DDBJ whole genome shotgun (WGS) entry which is preliminary data.</text>
</comment>
<dbReference type="InterPro" id="IPR036052">
    <property type="entry name" value="TrpB-like_PALP_sf"/>
</dbReference>
<feature type="domain" description="Tryptophan synthase beta chain-like PALP" evidence="3">
    <location>
        <begin position="8"/>
        <end position="92"/>
    </location>
</feature>
<reference evidence="4" key="1">
    <citation type="journal article" date="2020" name="mSystems">
        <title>Genome- and Community-Level Interaction Insights into Carbon Utilization and Element Cycling Functions of Hydrothermarchaeota in Hydrothermal Sediment.</title>
        <authorList>
            <person name="Zhou Z."/>
            <person name="Liu Y."/>
            <person name="Xu W."/>
            <person name="Pan J."/>
            <person name="Luo Z.H."/>
            <person name="Li M."/>
        </authorList>
    </citation>
    <scope>NUCLEOTIDE SEQUENCE [LARGE SCALE GENOMIC DNA]</scope>
    <source>
        <strain evidence="4">HyVt-96</strain>
    </source>
</reference>
<dbReference type="InterPro" id="IPR001926">
    <property type="entry name" value="TrpB-like_PALP"/>
</dbReference>
<dbReference type="GO" id="GO:0006535">
    <property type="term" value="P:cysteine biosynthetic process from serine"/>
    <property type="evidence" value="ECO:0007669"/>
    <property type="project" value="InterPro"/>
</dbReference>
<evidence type="ECO:0000256" key="1">
    <source>
        <dbReference type="ARBA" id="ARBA00001933"/>
    </source>
</evidence>
<comment type="cofactor">
    <cofactor evidence="1">
        <name>pyridoxal 5'-phosphate</name>
        <dbReference type="ChEBI" id="CHEBI:597326"/>
    </cofactor>
</comment>